<organism evidence="7 8">
    <name type="scientific">Pseudoalteromonas luteoviolacea S4060-1</name>
    <dbReference type="NCBI Taxonomy" id="1365257"/>
    <lineage>
        <taxon>Bacteria</taxon>
        <taxon>Pseudomonadati</taxon>
        <taxon>Pseudomonadota</taxon>
        <taxon>Gammaproteobacteria</taxon>
        <taxon>Alteromonadales</taxon>
        <taxon>Pseudoalteromonadaceae</taxon>
        <taxon>Pseudoalteromonas</taxon>
    </lineage>
</organism>
<gene>
    <name evidence="7" type="ORF">N478_15975</name>
</gene>
<evidence type="ECO:0000256" key="3">
    <source>
        <dbReference type="ARBA" id="ARBA00012824"/>
    </source>
</evidence>
<reference evidence="7 8" key="1">
    <citation type="submission" date="2013-07" db="EMBL/GenBank/DDBJ databases">
        <title>Comparative Genomic and Metabolomic Analysis of Twelve Strains of Pseudoalteromonas luteoviolacea.</title>
        <authorList>
            <person name="Vynne N.G."/>
            <person name="Mansson M."/>
            <person name="Gram L."/>
        </authorList>
    </citation>
    <scope>NUCLEOTIDE SEQUENCE [LARGE SCALE GENOMIC DNA]</scope>
    <source>
        <strain evidence="7 8">S4060-1</strain>
    </source>
</reference>
<feature type="domain" description="Chorismate-utilising enzyme C-terminal" evidence="6">
    <location>
        <begin position="135"/>
        <end position="390"/>
    </location>
</feature>
<sequence>MTTQKGYIMHAGEISNLAQAQSLGEFLLDQDCLFVSGNNCLLGHGIKHRFSIPIANTEYLVEELQSQMRAHQGDSDNAIAFGVLPFCKHQNAQFIIPKTVARWDKSVFSQWLNAQVTEADTDSNSLKAVNYLQDRSHFEQTVKDAKSLFNSDLLEKIVLSKQVDLEFSKPLNRKHVLNQLLQQSQSGYHFAFPTQSNAVLMGVSPELLLRKQDQTVISNPLAGSIPRDPCEKVEAQRRAVLFSSKKDRYEHAVVIEDMRQLLEPVCDNLAIPSEPDLLSTATMWHLSTVISGHLKDPETHILGLANQLHPTPALCGKPTKPAYQHILDLEGHDRGLFSGIIGWCDQHGNGEWVVVIRCGELKEHVARLFAGAGIVAASDPSSEWLETEAKLKTMLNALSVQQAYSSFNK</sequence>
<comment type="catalytic activity">
    <reaction evidence="1">
        <text>chorismate = isochorismate</text>
        <dbReference type="Rhea" id="RHEA:18985"/>
        <dbReference type="ChEBI" id="CHEBI:29748"/>
        <dbReference type="ChEBI" id="CHEBI:29780"/>
        <dbReference type="EC" id="5.4.4.2"/>
    </reaction>
</comment>
<dbReference type="AlphaFoldDB" id="A0A161YY60"/>
<dbReference type="EC" id="5.4.4.2" evidence="3"/>
<keyword evidence="4" id="KW-0413">Isomerase</keyword>
<comment type="caution">
    <text evidence="7">The sequence shown here is derived from an EMBL/GenBank/DDBJ whole genome shotgun (WGS) entry which is preliminary data.</text>
</comment>
<dbReference type="RefSeq" id="WP_231101447.1">
    <property type="nucleotide sequence ID" value="NZ_AUXX01000010.1"/>
</dbReference>
<proteinExistence type="inferred from homology"/>
<evidence type="ECO:0000256" key="5">
    <source>
        <dbReference type="ARBA" id="ARBA00041564"/>
    </source>
</evidence>
<dbReference type="NCBIfam" id="TIGR00543">
    <property type="entry name" value="isochor_syn"/>
    <property type="match status" value="1"/>
</dbReference>
<evidence type="ECO:0000313" key="7">
    <source>
        <dbReference type="EMBL" id="KZN68121.1"/>
    </source>
</evidence>
<dbReference type="InterPro" id="IPR004561">
    <property type="entry name" value="IsoChor_synthase"/>
</dbReference>
<dbReference type="PANTHER" id="PTHR42839">
    <property type="entry name" value="ISOCHORISMATE SYNTHASE ENTC"/>
    <property type="match status" value="1"/>
</dbReference>
<name>A0A161YY60_9GAMM</name>
<evidence type="ECO:0000256" key="1">
    <source>
        <dbReference type="ARBA" id="ARBA00000799"/>
    </source>
</evidence>
<dbReference type="Pfam" id="PF00425">
    <property type="entry name" value="Chorismate_bind"/>
    <property type="match status" value="1"/>
</dbReference>
<evidence type="ECO:0000256" key="2">
    <source>
        <dbReference type="ARBA" id="ARBA00005297"/>
    </source>
</evidence>
<evidence type="ECO:0000256" key="4">
    <source>
        <dbReference type="ARBA" id="ARBA00023235"/>
    </source>
</evidence>
<dbReference type="InterPro" id="IPR015890">
    <property type="entry name" value="Chorismate_C"/>
</dbReference>
<evidence type="ECO:0000259" key="6">
    <source>
        <dbReference type="Pfam" id="PF00425"/>
    </source>
</evidence>
<dbReference type="GO" id="GO:0008909">
    <property type="term" value="F:isochorismate synthase activity"/>
    <property type="evidence" value="ECO:0007669"/>
    <property type="project" value="UniProtKB-EC"/>
</dbReference>
<dbReference type="InterPro" id="IPR005801">
    <property type="entry name" value="ADC_synthase"/>
</dbReference>
<dbReference type="GO" id="GO:0009697">
    <property type="term" value="P:salicylic acid biosynthetic process"/>
    <property type="evidence" value="ECO:0007669"/>
    <property type="project" value="TreeGrafter"/>
</dbReference>
<dbReference type="Proteomes" id="UP000076661">
    <property type="component" value="Unassembled WGS sequence"/>
</dbReference>
<accession>A0A161YY60</accession>
<dbReference type="SUPFAM" id="SSF56322">
    <property type="entry name" value="ADC synthase"/>
    <property type="match status" value="1"/>
</dbReference>
<evidence type="ECO:0000313" key="8">
    <source>
        <dbReference type="Proteomes" id="UP000076661"/>
    </source>
</evidence>
<dbReference type="EMBL" id="AUXX01000010">
    <property type="protein sequence ID" value="KZN68121.1"/>
    <property type="molecule type" value="Genomic_DNA"/>
</dbReference>
<dbReference type="PATRIC" id="fig|1365257.3.peg.1609"/>
<comment type="similarity">
    <text evidence="2">Belongs to the isochorismate synthase family.</text>
</comment>
<dbReference type="PANTHER" id="PTHR42839:SF2">
    <property type="entry name" value="ISOCHORISMATE SYNTHASE ENTC"/>
    <property type="match status" value="1"/>
</dbReference>
<protein>
    <recommendedName>
        <fullName evidence="3">isochorismate synthase</fullName>
        <ecNumber evidence="3">5.4.4.2</ecNumber>
    </recommendedName>
    <alternativeName>
        <fullName evidence="5">Isochorismate mutase</fullName>
    </alternativeName>
</protein>
<dbReference type="Gene3D" id="3.60.120.10">
    <property type="entry name" value="Anthranilate synthase"/>
    <property type="match status" value="1"/>
</dbReference>